<dbReference type="Gene3D" id="2.60.120.260">
    <property type="entry name" value="Galactose-binding domain-like"/>
    <property type="match status" value="1"/>
</dbReference>
<evidence type="ECO:0000259" key="2">
    <source>
        <dbReference type="PROSITE" id="PS50022"/>
    </source>
</evidence>
<dbReference type="PROSITE" id="PS50022">
    <property type="entry name" value="FA58C_3"/>
    <property type="match status" value="1"/>
</dbReference>
<dbReference type="AlphaFoldDB" id="A0A6G3Y104"/>
<dbReference type="Pfam" id="PF22633">
    <property type="entry name" value="F5_F8_type_C_2"/>
    <property type="match status" value="1"/>
</dbReference>
<feature type="region of interest" description="Disordered" evidence="1">
    <location>
        <begin position="28"/>
        <end position="62"/>
    </location>
</feature>
<evidence type="ECO:0000313" key="3">
    <source>
        <dbReference type="EMBL" id="NEE23755.1"/>
    </source>
</evidence>
<sequence length="115" mass="12215">TRFVRVDITANTGWSAAQLSELEVRGAGGSSADLAAGKTLTASSTNRSRTPADANDGNRDSYWASREGQFPQWIQADLGASLGVDRVVLRLPDGWTARSQTLKLQGSANGTDFTD</sequence>
<dbReference type="InterPro" id="IPR000421">
    <property type="entry name" value="FA58C"/>
</dbReference>
<dbReference type="InterPro" id="IPR008979">
    <property type="entry name" value="Galactose-bd-like_sf"/>
</dbReference>
<accession>A0A6G3Y104</accession>
<name>A0A6G3Y104_9ACTN</name>
<feature type="non-terminal residue" evidence="3">
    <location>
        <position position="115"/>
    </location>
</feature>
<reference evidence="3" key="1">
    <citation type="submission" date="2020-01" db="EMBL/GenBank/DDBJ databases">
        <title>Insect and environment-associated Actinomycetes.</title>
        <authorList>
            <person name="Currrie C."/>
            <person name="Chevrette M."/>
            <person name="Carlson C."/>
            <person name="Stubbendieck R."/>
            <person name="Wendt-Pienkowski E."/>
        </authorList>
    </citation>
    <scope>NUCLEOTIDE SEQUENCE</scope>
    <source>
        <strain evidence="3">SID7499</strain>
    </source>
</reference>
<feature type="non-terminal residue" evidence="3">
    <location>
        <position position="1"/>
    </location>
</feature>
<gene>
    <name evidence="3" type="ORF">G3M58_97040</name>
</gene>
<feature type="compositionally biased region" description="Polar residues" evidence="1">
    <location>
        <begin position="40"/>
        <end position="49"/>
    </location>
</feature>
<organism evidence="3">
    <name type="scientific">Streptomyces sp. SID7499</name>
    <dbReference type="NCBI Taxonomy" id="2706086"/>
    <lineage>
        <taxon>Bacteria</taxon>
        <taxon>Bacillati</taxon>
        <taxon>Actinomycetota</taxon>
        <taxon>Actinomycetes</taxon>
        <taxon>Kitasatosporales</taxon>
        <taxon>Streptomycetaceae</taxon>
        <taxon>Streptomyces</taxon>
    </lineage>
</organism>
<protein>
    <submittedName>
        <fullName evidence="3">Discoidin domain-containing protein</fullName>
    </submittedName>
</protein>
<feature type="domain" description="F5/8 type C" evidence="2">
    <location>
        <begin position="22"/>
        <end position="115"/>
    </location>
</feature>
<proteinExistence type="predicted"/>
<evidence type="ECO:0000256" key="1">
    <source>
        <dbReference type="SAM" id="MobiDB-lite"/>
    </source>
</evidence>
<dbReference type="EMBL" id="JAAGMN010010534">
    <property type="protein sequence ID" value="NEE23755.1"/>
    <property type="molecule type" value="Genomic_DNA"/>
</dbReference>
<dbReference type="SUPFAM" id="SSF49785">
    <property type="entry name" value="Galactose-binding domain-like"/>
    <property type="match status" value="1"/>
</dbReference>
<comment type="caution">
    <text evidence="3">The sequence shown here is derived from an EMBL/GenBank/DDBJ whole genome shotgun (WGS) entry which is preliminary data.</text>
</comment>